<keyword evidence="1" id="KW-1133">Transmembrane helix</keyword>
<sequence>MVKMSAYRRLVGSGASRFCKVSYILLVPGFVLGLQKLFL</sequence>
<dbReference type="EMBL" id="CAACVG010004456">
    <property type="protein sequence ID" value="VEN38406.1"/>
    <property type="molecule type" value="Genomic_DNA"/>
</dbReference>
<evidence type="ECO:0000256" key="1">
    <source>
        <dbReference type="SAM" id="Phobius"/>
    </source>
</evidence>
<gene>
    <name evidence="2" type="ORF">CALMAC_LOCUS3312</name>
</gene>
<name>A0A653BSU4_CALMS</name>
<evidence type="ECO:0000313" key="3">
    <source>
        <dbReference type="Proteomes" id="UP000410492"/>
    </source>
</evidence>
<evidence type="ECO:0000313" key="2">
    <source>
        <dbReference type="EMBL" id="VEN38406.1"/>
    </source>
</evidence>
<keyword evidence="3" id="KW-1185">Reference proteome</keyword>
<reference evidence="2 3" key="1">
    <citation type="submission" date="2019-01" db="EMBL/GenBank/DDBJ databases">
        <authorList>
            <person name="Sayadi A."/>
        </authorList>
    </citation>
    <scope>NUCLEOTIDE SEQUENCE [LARGE SCALE GENOMIC DNA]</scope>
</reference>
<organism evidence="2 3">
    <name type="scientific">Callosobruchus maculatus</name>
    <name type="common">Southern cowpea weevil</name>
    <name type="synonym">Pulse bruchid</name>
    <dbReference type="NCBI Taxonomy" id="64391"/>
    <lineage>
        <taxon>Eukaryota</taxon>
        <taxon>Metazoa</taxon>
        <taxon>Ecdysozoa</taxon>
        <taxon>Arthropoda</taxon>
        <taxon>Hexapoda</taxon>
        <taxon>Insecta</taxon>
        <taxon>Pterygota</taxon>
        <taxon>Neoptera</taxon>
        <taxon>Endopterygota</taxon>
        <taxon>Coleoptera</taxon>
        <taxon>Polyphaga</taxon>
        <taxon>Cucujiformia</taxon>
        <taxon>Chrysomeloidea</taxon>
        <taxon>Chrysomelidae</taxon>
        <taxon>Bruchinae</taxon>
        <taxon>Bruchini</taxon>
        <taxon>Callosobruchus</taxon>
    </lineage>
</organism>
<feature type="transmembrane region" description="Helical" evidence="1">
    <location>
        <begin position="21"/>
        <end position="38"/>
    </location>
</feature>
<proteinExistence type="predicted"/>
<keyword evidence="1" id="KW-0472">Membrane</keyword>
<keyword evidence="1" id="KW-0812">Transmembrane</keyword>
<dbReference type="AlphaFoldDB" id="A0A653BSU4"/>
<dbReference type="Proteomes" id="UP000410492">
    <property type="component" value="Unassembled WGS sequence"/>
</dbReference>
<protein>
    <submittedName>
        <fullName evidence="2">Uncharacterized protein</fullName>
    </submittedName>
</protein>
<accession>A0A653BSU4</accession>